<feature type="compositionally biased region" description="Low complexity" evidence="1">
    <location>
        <begin position="75"/>
        <end position="86"/>
    </location>
</feature>
<feature type="region of interest" description="Disordered" evidence="1">
    <location>
        <begin position="1"/>
        <end position="164"/>
    </location>
</feature>
<feature type="compositionally biased region" description="Basic residues" evidence="1">
    <location>
        <begin position="151"/>
        <end position="164"/>
    </location>
</feature>
<feature type="compositionally biased region" description="Basic and acidic residues" evidence="1">
    <location>
        <begin position="119"/>
        <end position="128"/>
    </location>
</feature>
<gene>
    <name evidence="2" type="ORF">CURHAP_LOCUS37986</name>
</gene>
<dbReference type="Proteomes" id="UP000507222">
    <property type="component" value="Unassembled WGS sequence"/>
</dbReference>
<proteinExistence type="predicted"/>
<reference evidence="2 3" key="1">
    <citation type="submission" date="2020-05" db="EMBL/GenBank/DDBJ databases">
        <authorList>
            <person name="Campoy J."/>
            <person name="Schneeberger K."/>
            <person name="Spophaly S."/>
        </authorList>
    </citation>
    <scope>NUCLEOTIDE SEQUENCE [LARGE SCALE GENOMIC DNA]</scope>
    <source>
        <strain evidence="2">PruArmRojPasFocal</strain>
    </source>
</reference>
<feature type="compositionally biased region" description="Basic and acidic residues" evidence="1">
    <location>
        <begin position="58"/>
        <end position="68"/>
    </location>
</feature>
<evidence type="ECO:0000313" key="2">
    <source>
        <dbReference type="EMBL" id="CAB4283439.1"/>
    </source>
</evidence>
<sequence>MRRGGTSGDRRGMREPGGGAGTQGAQEDGKHITEGVPGDGGTQVARTRARSGQATSKDASREANDGRRGTGGTQAGHAAGKGQQEGTLAPPDMPGVGGKVSDQRRRNPGVRQDPNPRGADVRDGKGQDESDAGPMSSGMIFPWPGIWRGGGPRHKGSPCHFCTR</sequence>
<protein>
    <submittedName>
        <fullName evidence="2">Uncharacterized protein</fullName>
    </submittedName>
</protein>
<organism evidence="2 3">
    <name type="scientific">Prunus armeniaca</name>
    <name type="common">Apricot</name>
    <name type="synonym">Armeniaca vulgaris</name>
    <dbReference type="NCBI Taxonomy" id="36596"/>
    <lineage>
        <taxon>Eukaryota</taxon>
        <taxon>Viridiplantae</taxon>
        <taxon>Streptophyta</taxon>
        <taxon>Embryophyta</taxon>
        <taxon>Tracheophyta</taxon>
        <taxon>Spermatophyta</taxon>
        <taxon>Magnoliopsida</taxon>
        <taxon>eudicotyledons</taxon>
        <taxon>Gunneridae</taxon>
        <taxon>Pentapetalae</taxon>
        <taxon>rosids</taxon>
        <taxon>fabids</taxon>
        <taxon>Rosales</taxon>
        <taxon>Rosaceae</taxon>
        <taxon>Amygdaloideae</taxon>
        <taxon>Amygdaleae</taxon>
        <taxon>Prunus</taxon>
    </lineage>
</organism>
<name>A0A6J5V3B4_PRUAR</name>
<dbReference type="AlphaFoldDB" id="A0A6J5V3B4"/>
<accession>A0A6J5V3B4</accession>
<dbReference type="EMBL" id="CAEKDK010000006">
    <property type="protein sequence ID" value="CAB4283439.1"/>
    <property type="molecule type" value="Genomic_DNA"/>
</dbReference>
<evidence type="ECO:0000256" key="1">
    <source>
        <dbReference type="SAM" id="MobiDB-lite"/>
    </source>
</evidence>
<evidence type="ECO:0000313" key="3">
    <source>
        <dbReference type="Proteomes" id="UP000507222"/>
    </source>
</evidence>